<proteinExistence type="predicted"/>
<dbReference type="SUPFAM" id="SSF159774">
    <property type="entry name" value="YerB-like"/>
    <property type="match status" value="1"/>
</dbReference>
<protein>
    <recommendedName>
        <fullName evidence="2">DUF3048 domain-containing protein</fullName>
    </recommendedName>
</protein>
<evidence type="ECO:0000259" key="2">
    <source>
        <dbReference type="Pfam" id="PF11258"/>
    </source>
</evidence>
<evidence type="ECO:0000313" key="4">
    <source>
        <dbReference type="Proteomes" id="UP000034487"/>
    </source>
</evidence>
<sequence length="172" mass="18801">MEGETSRFKLFFINHRKLFLIVLPVVIVVAVAAIFWFVTKQAPAEDTATVTTKKKVSTTQTASLTNGVLVSTDLANRHPVAVMIENSPDARPQAGLTSADIVYEAVTEGGITRFMGIFSQSYPTKAGPVRSARSYFIDWLSEYDAFYAHAGGSPTALSRISSYGIKDFELEV</sequence>
<comment type="caution">
    <text evidence="3">The sequence shown here is derived from an EMBL/GenBank/DDBJ whole genome shotgun (WGS) entry which is preliminary data.</text>
</comment>
<feature type="transmembrane region" description="Helical" evidence="1">
    <location>
        <begin position="18"/>
        <end position="38"/>
    </location>
</feature>
<dbReference type="Gene3D" id="3.50.90.10">
    <property type="entry name" value="YerB-like"/>
    <property type="match status" value="1"/>
</dbReference>
<dbReference type="Pfam" id="PF11258">
    <property type="entry name" value="DUF3048"/>
    <property type="match status" value="1"/>
</dbReference>
<dbReference type="EMBL" id="LCMV01000042">
    <property type="protein sequence ID" value="KKU42959.1"/>
    <property type="molecule type" value="Genomic_DNA"/>
</dbReference>
<keyword evidence="1" id="KW-0812">Transmembrane</keyword>
<accession>A0A0G1QD83</accession>
<reference evidence="3 4" key="1">
    <citation type="journal article" date="2015" name="Nature">
        <title>rRNA introns, odd ribosomes, and small enigmatic genomes across a large radiation of phyla.</title>
        <authorList>
            <person name="Brown C.T."/>
            <person name="Hug L.A."/>
            <person name="Thomas B.C."/>
            <person name="Sharon I."/>
            <person name="Castelle C.J."/>
            <person name="Singh A."/>
            <person name="Wilkins M.J."/>
            <person name="Williams K.H."/>
            <person name="Banfield J.F."/>
        </authorList>
    </citation>
    <scope>NUCLEOTIDE SEQUENCE [LARGE SCALE GENOMIC DNA]</scope>
</reference>
<feature type="domain" description="DUF3048" evidence="2">
    <location>
        <begin position="69"/>
        <end position="168"/>
    </location>
</feature>
<organism evidence="3 4">
    <name type="scientific">Berkelbacteria bacterium GW2011_GWA2_46_7</name>
    <dbReference type="NCBI Taxonomy" id="1618335"/>
    <lineage>
        <taxon>Bacteria</taxon>
        <taxon>Candidatus Berkelbacteria</taxon>
    </lineage>
</organism>
<keyword evidence="1" id="KW-1133">Transmembrane helix</keyword>
<dbReference type="AlphaFoldDB" id="A0A0G1QD83"/>
<evidence type="ECO:0000313" key="3">
    <source>
        <dbReference type="EMBL" id="KKU42959.1"/>
    </source>
</evidence>
<name>A0A0G1QD83_9BACT</name>
<dbReference type="InterPro" id="IPR023158">
    <property type="entry name" value="YerB-like_sf"/>
</dbReference>
<keyword evidence="1" id="KW-0472">Membrane</keyword>
<dbReference type="InterPro" id="IPR021416">
    <property type="entry name" value="DUF3048_N"/>
</dbReference>
<dbReference type="Proteomes" id="UP000034487">
    <property type="component" value="Unassembled WGS sequence"/>
</dbReference>
<evidence type="ECO:0000256" key="1">
    <source>
        <dbReference type="SAM" id="Phobius"/>
    </source>
</evidence>
<gene>
    <name evidence="3" type="ORF">UX60_C0042G0009</name>
</gene>